<evidence type="ECO:0000256" key="1">
    <source>
        <dbReference type="ARBA" id="ARBA00000085"/>
    </source>
</evidence>
<name>A0ABV2KZL6_9HYPH</name>
<dbReference type="SMART" id="SM00387">
    <property type="entry name" value="HATPase_c"/>
    <property type="match status" value="1"/>
</dbReference>
<keyword evidence="6" id="KW-1133">Transmembrane helix</keyword>
<dbReference type="InterPro" id="IPR036890">
    <property type="entry name" value="HATPase_C_sf"/>
</dbReference>
<feature type="compositionally biased region" description="Polar residues" evidence="5">
    <location>
        <begin position="403"/>
        <end position="417"/>
    </location>
</feature>
<proteinExistence type="predicted"/>
<dbReference type="PANTHER" id="PTHR43065">
    <property type="entry name" value="SENSOR HISTIDINE KINASE"/>
    <property type="match status" value="1"/>
</dbReference>
<dbReference type="SMART" id="SM00388">
    <property type="entry name" value="HisKA"/>
    <property type="match status" value="1"/>
</dbReference>
<dbReference type="InterPro" id="IPR003661">
    <property type="entry name" value="HisK_dim/P_dom"/>
</dbReference>
<keyword evidence="3" id="KW-0597">Phosphoprotein</keyword>
<evidence type="ECO:0000256" key="4">
    <source>
        <dbReference type="SAM" id="Coils"/>
    </source>
</evidence>
<dbReference type="Proteomes" id="UP001549145">
    <property type="component" value="Unassembled WGS sequence"/>
</dbReference>
<evidence type="ECO:0000256" key="5">
    <source>
        <dbReference type="SAM" id="MobiDB-lite"/>
    </source>
</evidence>
<dbReference type="GO" id="GO:0016301">
    <property type="term" value="F:kinase activity"/>
    <property type="evidence" value="ECO:0007669"/>
    <property type="project" value="UniProtKB-KW"/>
</dbReference>
<evidence type="ECO:0000313" key="8">
    <source>
        <dbReference type="EMBL" id="MET3691017.1"/>
    </source>
</evidence>
<evidence type="ECO:0000256" key="6">
    <source>
        <dbReference type="SAM" id="Phobius"/>
    </source>
</evidence>
<comment type="caution">
    <text evidence="8">The sequence shown here is derived from an EMBL/GenBank/DDBJ whole genome shotgun (WGS) entry which is preliminary data.</text>
</comment>
<dbReference type="PROSITE" id="PS50109">
    <property type="entry name" value="HIS_KIN"/>
    <property type="match status" value="1"/>
</dbReference>
<sequence length="423" mass="45525">MFETLTGLLDRSSLSPHGICLLWRPELIWTHVASDAIIALAYFTIPVALGVFVTRRRDIVFGWMFWAFAVFILACGTTHLFEIWTLWVPDYALEGAVKVITAAASIVTAILLWVLLPRALALPSPAQLRSANAALEARIRERDAALDALREAYAERDRAEEMLRQTQKMEAIGSLTGGVAHDFNNLLGVVISNLDRIARFLPAESGAQRSLRGAMDGAERAAVLVQKMLAFARRQPLQAAPVEPNRLIHDLGELLRGALDTAEPPVLDLAPDLWSVRVDANQLENALLNLSVNARDAMTGNGRAVIRSRNVPAAEAAGIAGLEPVDYVAIGVEDSGTGMSAEVLARAFEPFFTTKAVGEGTGLGLSQVFGFTKQSGGHAEIVSQVGLGTTVWLYLPRDRTGLSSSVPDAETARTSPASHLGFA</sequence>
<evidence type="ECO:0000256" key="3">
    <source>
        <dbReference type="ARBA" id="ARBA00022553"/>
    </source>
</evidence>
<keyword evidence="9" id="KW-1185">Reference proteome</keyword>
<dbReference type="PRINTS" id="PR00344">
    <property type="entry name" value="BCTRLSENSOR"/>
</dbReference>
<dbReference type="InterPro" id="IPR058544">
    <property type="entry name" value="ETR1_N"/>
</dbReference>
<dbReference type="Gene3D" id="3.30.565.10">
    <property type="entry name" value="Histidine kinase-like ATPase, C-terminal domain"/>
    <property type="match status" value="1"/>
</dbReference>
<protein>
    <recommendedName>
        <fullName evidence="2">histidine kinase</fullName>
        <ecNumber evidence="2">2.7.13.3</ecNumber>
    </recommendedName>
</protein>
<keyword evidence="8" id="KW-0418">Kinase</keyword>
<keyword evidence="8" id="KW-0808">Transferase</keyword>
<dbReference type="SUPFAM" id="SSF55874">
    <property type="entry name" value="ATPase domain of HSP90 chaperone/DNA topoisomerase II/histidine kinase"/>
    <property type="match status" value="1"/>
</dbReference>
<keyword evidence="6" id="KW-0472">Membrane</keyword>
<feature type="coiled-coil region" evidence="4">
    <location>
        <begin position="132"/>
        <end position="169"/>
    </location>
</feature>
<gene>
    <name evidence="8" type="ORF">ABID43_000536</name>
</gene>
<dbReference type="InterPro" id="IPR036097">
    <property type="entry name" value="HisK_dim/P_sf"/>
</dbReference>
<dbReference type="CDD" id="cd00082">
    <property type="entry name" value="HisKA"/>
    <property type="match status" value="1"/>
</dbReference>
<evidence type="ECO:0000256" key="2">
    <source>
        <dbReference type="ARBA" id="ARBA00012438"/>
    </source>
</evidence>
<dbReference type="InterPro" id="IPR004358">
    <property type="entry name" value="Sig_transdc_His_kin-like_C"/>
</dbReference>
<dbReference type="PANTHER" id="PTHR43065:SF49">
    <property type="entry name" value="HISTIDINE KINASE"/>
    <property type="match status" value="1"/>
</dbReference>
<dbReference type="EC" id="2.7.13.3" evidence="2"/>
<keyword evidence="4" id="KW-0175">Coiled coil</keyword>
<dbReference type="Gene3D" id="1.10.287.130">
    <property type="match status" value="1"/>
</dbReference>
<dbReference type="SUPFAM" id="SSF47384">
    <property type="entry name" value="Homodimeric domain of signal transducing histidine kinase"/>
    <property type="match status" value="1"/>
</dbReference>
<feature type="domain" description="Histidine kinase" evidence="7">
    <location>
        <begin position="178"/>
        <end position="399"/>
    </location>
</feature>
<feature type="transmembrane region" description="Helical" evidence="6">
    <location>
        <begin position="99"/>
        <end position="120"/>
    </location>
</feature>
<comment type="catalytic activity">
    <reaction evidence="1">
        <text>ATP + protein L-histidine = ADP + protein N-phospho-L-histidine.</text>
        <dbReference type="EC" id="2.7.13.3"/>
    </reaction>
</comment>
<dbReference type="RefSeq" id="WP_238281852.1">
    <property type="nucleotide sequence ID" value="NZ_BPQL01000142.1"/>
</dbReference>
<organism evidence="8 9">
    <name type="scientific">Methylobacterium goesingense</name>
    <dbReference type="NCBI Taxonomy" id="243690"/>
    <lineage>
        <taxon>Bacteria</taxon>
        <taxon>Pseudomonadati</taxon>
        <taxon>Pseudomonadota</taxon>
        <taxon>Alphaproteobacteria</taxon>
        <taxon>Hyphomicrobiales</taxon>
        <taxon>Methylobacteriaceae</taxon>
        <taxon>Methylobacterium</taxon>
    </lineage>
</organism>
<evidence type="ECO:0000259" key="7">
    <source>
        <dbReference type="PROSITE" id="PS50109"/>
    </source>
</evidence>
<dbReference type="EMBL" id="JBEPMM010000001">
    <property type="protein sequence ID" value="MET3691017.1"/>
    <property type="molecule type" value="Genomic_DNA"/>
</dbReference>
<accession>A0ABV2KZL6</accession>
<feature type="region of interest" description="Disordered" evidence="5">
    <location>
        <begin position="403"/>
        <end position="423"/>
    </location>
</feature>
<keyword evidence="6" id="KW-0812">Transmembrane</keyword>
<evidence type="ECO:0000313" key="9">
    <source>
        <dbReference type="Proteomes" id="UP001549145"/>
    </source>
</evidence>
<feature type="transmembrane region" description="Helical" evidence="6">
    <location>
        <begin position="65"/>
        <end position="87"/>
    </location>
</feature>
<dbReference type="InterPro" id="IPR005467">
    <property type="entry name" value="His_kinase_dom"/>
</dbReference>
<feature type="transmembrane region" description="Helical" evidence="6">
    <location>
        <begin position="32"/>
        <end position="53"/>
    </location>
</feature>
<reference evidence="8 9" key="1">
    <citation type="submission" date="2024-06" db="EMBL/GenBank/DDBJ databases">
        <title>Genomic Encyclopedia of Type Strains, Phase IV (KMG-IV): sequencing the most valuable type-strain genomes for metagenomic binning, comparative biology and taxonomic classification.</title>
        <authorList>
            <person name="Goeker M."/>
        </authorList>
    </citation>
    <scope>NUCLEOTIDE SEQUENCE [LARGE SCALE GENOMIC DNA]</scope>
    <source>
        <strain evidence="8 9">DSM 21331</strain>
    </source>
</reference>
<dbReference type="Pfam" id="PF25487">
    <property type="entry name" value="ETR1_N"/>
    <property type="match status" value="1"/>
</dbReference>
<dbReference type="InterPro" id="IPR003594">
    <property type="entry name" value="HATPase_dom"/>
</dbReference>
<dbReference type="Pfam" id="PF02518">
    <property type="entry name" value="HATPase_c"/>
    <property type="match status" value="1"/>
</dbReference>